<dbReference type="PANTHER" id="PTHR24320">
    <property type="entry name" value="RETINOL DEHYDROGENASE"/>
    <property type="match status" value="1"/>
</dbReference>
<keyword evidence="2" id="KW-0560">Oxidoreductase</keyword>
<dbReference type="EMBL" id="JACHMF010000001">
    <property type="protein sequence ID" value="MBB4692425.1"/>
    <property type="molecule type" value="Genomic_DNA"/>
</dbReference>
<name>A0A7W7G1R3_9ACTN</name>
<dbReference type="Proteomes" id="UP000542742">
    <property type="component" value="Unassembled WGS sequence"/>
</dbReference>
<evidence type="ECO:0000256" key="1">
    <source>
        <dbReference type="ARBA" id="ARBA00006484"/>
    </source>
</evidence>
<sequence>MAQPASISTDCYACLEQCRGANPSEEIVAAPPPRRAGVRAHLGHLLLVQLLPQVTDRGRVVFTASGTHDPDTLNGRLAGKTVEPGAVALAYARTLSAGKRYSTSKLCTAMYAYGLDRRLRKAGSAISSVAYDSGAVPETGFLREMPRPVQRLPTSAATKTVSGRIGVITSDVDEQRAAKLWDDSRRLVRLTADEEPAPLR</sequence>
<gene>
    <name evidence="3" type="ORF">BKA14_002573</name>
</gene>
<dbReference type="PANTHER" id="PTHR24320:SF152">
    <property type="entry name" value="SHORT-CHAIN DEHYDROGENASE_REDUCTASE FAMILY PROTEIN"/>
    <property type="match status" value="1"/>
</dbReference>
<dbReference type="RefSeq" id="WP_184951144.1">
    <property type="nucleotide sequence ID" value="NZ_BOMC01000077.1"/>
</dbReference>
<accession>A0A7W7G1R3</accession>
<evidence type="ECO:0000256" key="2">
    <source>
        <dbReference type="ARBA" id="ARBA00023002"/>
    </source>
</evidence>
<comment type="similarity">
    <text evidence="1">Belongs to the short-chain dehydrogenases/reductases (SDR) family.</text>
</comment>
<evidence type="ECO:0000313" key="3">
    <source>
        <dbReference type="EMBL" id="MBB4692425.1"/>
    </source>
</evidence>
<organism evidence="3 4">
    <name type="scientific">Paractinoplanes abujensis</name>
    <dbReference type="NCBI Taxonomy" id="882441"/>
    <lineage>
        <taxon>Bacteria</taxon>
        <taxon>Bacillati</taxon>
        <taxon>Actinomycetota</taxon>
        <taxon>Actinomycetes</taxon>
        <taxon>Micromonosporales</taxon>
        <taxon>Micromonosporaceae</taxon>
        <taxon>Paractinoplanes</taxon>
    </lineage>
</organism>
<comment type="caution">
    <text evidence="3">The sequence shown here is derived from an EMBL/GenBank/DDBJ whole genome shotgun (WGS) entry which is preliminary data.</text>
</comment>
<evidence type="ECO:0000313" key="4">
    <source>
        <dbReference type="Proteomes" id="UP000542742"/>
    </source>
</evidence>
<dbReference type="GO" id="GO:0016491">
    <property type="term" value="F:oxidoreductase activity"/>
    <property type="evidence" value="ECO:0007669"/>
    <property type="project" value="UniProtKB-KW"/>
</dbReference>
<dbReference type="AlphaFoldDB" id="A0A7W7G1R3"/>
<proteinExistence type="inferred from homology"/>
<keyword evidence="4" id="KW-1185">Reference proteome</keyword>
<dbReference type="Gene3D" id="3.40.50.720">
    <property type="entry name" value="NAD(P)-binding Rossmann-like Domain"/>
    <property type="match status" value="1"/>
</dbReference>
<protein>
    <submittedName>
        <fullName evidence="3">NAD(P)-dependent dehydrogenase (Short-subunit alcohol dehydrogenase family)</fullName>
    </submittedName>
</protein>
<reference evidence="3 4" key="1">
    <citation type="submission" date="2020-08" db="EMBL/GenBank/DDBJ databases">
        <title>Sequencing the genomes of 1000 actinobacteria strains.</title>
        <authorList>
            <person name="Klenk H.-P."/>
        </authorList>
    </citation>
    <scope>NUCLEOTIDE SEQUENCE [LARGE SCALE GENOMIC DNA]</scope>
    <source>
        <strain evidence="3 4">DSM 45518</strain>
    </source>
</reference>